<dbReference type="Gene3D" id="1.20.1270.220">
    <property type="match status" value="1"/>
</dbReference>
<feature type="compositionally biased region" description="Polar residues" evidence="3">
    <location>
        <begin position="56"/>
        <end position="92"/>
    </location>
</feature>
<evidence type="ECO:0000256" key="1">
    <source>
        <dbReference type="ARBA" id="ARBA00023117"/>
    </source>
</evidence>
<feature type="compositionally biased region" description="Acidic residues" evidence="3">
    <location>
        <begin position="916"/>
        <end position="926"/>
    </location>
</feature>
<dbReference type="SMART" id="SM00297">
    <property type="entry name" value="BROMO"/>
    <property type="match status" value="2"/>
</dbReference>
<feature type="compositionally biased region" description="Basic and acidic residues" evidence="3">
    <location>
        <begin position="508"/>
        <end position="531"/>
    </location>
</feature>
<evidence type="ECO:0000259" key="5">
    <source>
        <dbReference type="PROSITE" id="PS51525"/>
    </source>
</evidence>
<feature type="region of interest" description="Disordered" evidence="3">
    <location>
        <begin position="234"/>
        <end position="307"/>
    </location>
</feature>
<feature type="compositionally biased region" description="Basic and acidic residues" evidence="3">
    <location>
        <begin position="874"/>
        <end position="893"/>
    </location>
</feature>
<dbReference type="PANTHER" id="PTHR22880">
    <property type="entry name" value="FALZ-RELATED BROMODOMAIN-CONTAINING PROTEINS"/>
    <property type="match status" value="1"/>
</dbReference>
<feature type="region of interest" description="Disordered" evidence="3">
    <location>
        <begin position="733"/>
        <end position="775"/>
    </location>
</feature>
<proteinExistence type="predicted"/>
<feature type="region of interest" description="Disordered" evidence="3">
    <location>
        <begin position="657"/>
        <end position="687"/>
    </location>
</feature>
<organism evidence="6 7">
    <name type="scientific">Cudoniella acicularis</name>
    <dbReference type="NCBI Taxonomy" id="354080"/>
    <lineage>
        <taxon>Eukaryota</taxon>
        <taxon>Fungi</taxon>
        <taxon>Dikarya</taxon>
        <taxon>Ascomycota</taxon>
        <taxon>Pezizomycotina</taxon>
        <taxon>Leotiomycetes</taxon>
        <taxon>Helotiales</taxon>
        <taxon>Tricladiaceae</taxon>
        <taxon>Cudoniella</taxon>
    </lineage>
</organism>
<feature type="compositionally biased region" description="Polar residues" evidence="3">
    <location>
        <begin position="240"/>
        <end position="259"/>
    </location>
</feature>
<feature type="compositionally biased region" description="Polar residues" evidence="3">
    <location>
        <begin position="476"/>
        <end position="505"/>
    </location>
</feature>
<evidence type="ECO:0000313" key="6">
    <source>
        <dbReference type="EMBL" id="KAF4637575.1"/>
    </source>
</evidence>
<evidence type="ECO:0000256" key="3">
    <source>
        <dbReference type="SAM" id="MobiDB-lite"/>
    </source>
</evidence>
<dbReference type="PROSITE" id="PS50014">
    <property type="entry name" value="BROMODOMAIN_2"/>
    <property type="match status" value="2"/>
</dbReference>
<dbReference type="PRINTS" id="PR00503">
    <property type="entry name" value="BROMODOMAIN"/>
</dbReference>
<dbReference type="InterPro" id="IPR027353">
    <property type="entry name" value="NET_dom"/>
</dbReference>
<accession>A0A8H4WAC9</accession>
<dbReference type="GO" id="GO:0006355">
    <property type="term" value="P:regulation of DNA-templated transcription"/>
    <property type="evidence" value="ECO:0007669"/>
    <property type="project" value="TreeGrafter"/>
</dbReference>
<dbReference type="PANTHER" id="PTHR22880:SF225">
    <property type="entry name" value="BROMODOMAIN-CONTAINING PROTEIN BET-1-RELATED"/>
    <property type="match status" value="1"/>
</dbReference>
<dbReference type="Proteomes" id="UP000566819">
    <property type="component" value="Unassembled WGS sequence"/>
</dbReference>
<dbReference type="Pfam" id="PF00439">
    <property type="entry name" value="Bromodomain"/>
    <property type="match status" value="2"/>
</dbReference>
<evidence type="ECO:0000259" key="4">
    <source>
        <dbReference type="PROSITE" id="PS50014"/>
    </source>
</evidence>
<dbReference type="Gene3D" id="1.20.920.10">
    <property type="entry name" value="Bromodomain-like"/>
    <property type="match status" value="2"/>
</dbReference>
<dbReference type="PROSITE" id="PS51525">
    <property type="entry name" value="NET"/>
    <property type="match status" value="1"/>
</dbReference>
<feature type="compositionally biased region" description="Acidic residues" evidence="3">
    <location>
        <begin position="669"/>
        <end position="683"/>
    </location>
</feature>
<feature type="domain" description="Bromo" evidence="4">
    <location>
        <begin position="561"/>
        <end position="633"/>
    </location>
</feature>
<feature type="region of interest" description="Disordered" evidence="3">
    <location>
        <begin position="1"/>
        <end position="148"/>
    </location>
</feature>
<dbReference type="GO" id="GO:0000785">
    <property type="term" value="C:chromatin"/>
    <property type="evidence" value="ECO:0007669"/>
    <property type="project" value="TreeGrafter"/>
</dbReference>
<gene>
    <name evidence="6" type="ORF">G7Y89_g498</name>
</gene>
<comment type="caution">
    <text evidence="6">The sequence shown here is derived from an EMBL/GenBank/DDBJ whole genome shotgun (WGS) entry which is preliminary data.</text>
</comment>
<dbReference type="GO" id="GO:0006338">
    <property type="term" value="P:chromatin remodeling"/>
    <property type="evidence" value="ECO:0007669"/>
    <property type="project" value="TreeGrafter"/>
</dbReference>
<feature type="region of interest" description="Disordered" evidence="3">
    <location>
        <begin position="436"/>
        <end position="536"/>
    </location>
</feature>
<dbReference type="InterPro" id="IPR036427">
    <property type="entry name" value="Bromodomain-like_sf"/>
</dbReference>
<dbReference type="CDD" id="cd05499">
    <property type="entry name" value="Bromo_BDF1_2_II"/>
    <property type="match status" value="1"/>
</dbReference>
<dbReference type="SUPFAM" id="SSF47370">
    <property type="entry name" value="Bromodomain"/>
    <property type="match status" value="2"/>
</dbReference>
<dbReference type="InterPro" id="IPR050935">
    <property type="entry name" value="Bromo_chromatin_reader"/>
</dbReference>
<dbReference type="AlphaFoldDB" id="A0A8H4WAC9"/>
<dbReference type="CDD" id="cd04369">
    <property type="entry name" value="Bromodomain"/>
    <property type="match status" value="1"/>
</dbReference>
<feature type="domain" description="NET" evidence="5">
    <location>
        <begin position="768"/>
        <end position="848"/>
    </location>
</feature>
<dbReference type="Pfam" id="PF17035">
    <property type="entry name" value="BET"/>
    <property type="match status" value="1"/>
</dbReference>
<evidence type="ECO:0000313" key="7">
    <source>
        <dbReference type="Proteomes" id="UP000566819"/>
    </source>
</evidence>
<dbReference type="InterPro" id="IPR001487">
    <property type="entry name" value="Bromodomain"/>
</dbReference>
<feature type="compositionally biased region" description="Polar residues" evidence="3">
    <location>
        <begin position="101"/>
        <end position="135"/>
    </location>
</feature>
<dbReference type="EMBL" id="JAAMPI010000018">
    <property type="protein sequence ID" value="KAF4637575.1"/>
    <property type="molecule type" value="Genomic_DNA"/>
</dbReference>
<evidence type="ECO:0000256" key="2">
    <source>
        <dbReference type="PROSITE-ProRule" id="PRU00035"/>
    </source>
</evidence>
<feature type="compositionally biased region" description="Basic residues" evidence="3">
    <location>
        <begin position="741"/>
        <end position="755"/>
    </location>
</feature>
<protein>
    <submittedName>
        <fullName evidence="6">Uncharacterized protein</fullName>
    </submittedName>
</protein>
<feature type="domain" description="Bromo" evidence="4">
    <location>
        <begin position="347"/>
        <end position="420"/>
    </location>
</feature>
<dbReference type="GO" id="GO:0005634">
    <property type="term" value="C:nucleus"/>
    <property type="evidence" value="ECO:0007669"/>
    <property type="project" value="TreeGrafter"/>
</dbReference>
<dbReference type="OrthoDB" id="784962at2759"/>
<keyword evidence="7" id="KW-1185">Reference proteome</keyword>
<sequence length="926" mass="101159">MTTQPSDGVAFEQKIQPVPSSDKMALDLDINGHSNSNRDETNFDSTPPEIALNKPIATSLSPSRDDVGNSNSFGVNGAANSDAYSSNQTIDSSPIDGAIESQPTEGTSPSDPNSSHLQDADTTMTKVETPSVSTEAQEDSLPPVSVDSAIDSAFDDLAAPSTVPPVIIAQESDLQHSAVISALNSSSDLIPAAVPSFGSDGTKDIFNEADSPAEVRPDFTSEQVLPDLAQASPKPELFDQDTSNTNMSPPLQNGNTPTGATKDGEDVHMGNTSFPPPPSKIAREREDDEESQPSAKRTKTEEAADSVADMSMIAPIQNGQPVASDVARVPITPHETKEIIKILKSAARTQNGKHFRASVRELWPDLSETYSKLVPHQTDLSTMESNLRINVYPNLDAFRAECELLYQNSVTFNGPEHTITASARMVRDSILEKISNIPPAPISAPKKEKKAKRSTPAAESAPRAPPARRQSRGAATNTVPSAAVTQASAPQPQSQNFALDPQTGTPFIRRDSTKTDGGRPKREIHPPKNKDLPYSIKPKSKKFATELKFCEEVLAELKKPKHNSFANPFLEPVDPVALNIPHYFTVIKHPMDISTVSRKLKEGSYGNAKEFEKDVRQIFTNCYKFNPVGNAVREMGKQFENLFNTEWEKQQQWIADHTPTAASPSSPPESEDEESEEEDEQDEPPVATGMTSAALRLIEEQKKLIELMTSKKADAGIISMQQAMIDVVQAQVDKEKQQRIPTKKAKKPKVPKPKKAAPPPKKATSKKSSSNRQNNRFLSTLEKEVISAGLTSLPDDVATTVLDMIKSDQPSVGEDGTLELDIDQVSVPTLWKIHGLIMEYAPEVDAQVRKQFQERETPRVPAKPATKKKNKPMSKNEQERNIEKLKNSLESFERQASGSQEPVMPTVEHHEQVDSSGDESSDSEEE</sequence>
<feature type="region of interest" description="Disordered" evidence="3">
    <location>
        <begin position="852"/>
        <end position="926"/>
    </location>
</feature>
<dbReference type="InterPro" id="IPR038336">
    <property type="entry name" value="NET_sf"/>
</dbReference>
<reference evidence="6 7" key="1">
    <citation type="submission" date="2020-03" db="EMBL/GenBank/DDBJ databases">
        <title>Draft Genome Sequence of Cudoniella acicularis.</title>
        <authorList>
            <person name="Buettner E."/>
            <person name="Kellner H."/>
        </authorList>
    </citation>
    <scope>NUCLEOTIDE SEQUENCE [LARGE SCALE GENOMIC DNA]</scope>
    <source>
        <strain evidence="6 7">DSM 108380</strain>
    </source>
</reference>
<name>A0A8H4WAC9_9HELO</name>
<keyword evidence="1 2" id="KW-0103">Bromodomain</keyword>